<dbReference type="OrthoDB" id="671595at2759"/>
<evidence type="ECO:0000313" key="7">
    <source>
        <dbReference type="EMBL" id="OTF81819.1"/>
    </source>
</evidence>
<name>A0A1Y3BLH5_EURMA</name>
<comment type="similarity">
    <text evidence="1 5">Belongs to the serpin family.</text>
</comment>
<evidence type="ECO:0000256" key="5">
    <source>
        <dbReference type="RuleBase" id="RU000411"/>
    </source>
</evidence>
<evidence type="ECO:0000313" key="8">
    <source>
        <dbReference type="Proteomes" id="UP000194236"/>
    </source>
</evidence>
<comment type="caution">
    <text evidence="7">The sequence shown here is derived from an EMBL/GenBank/DDBJ whole genome shotgun (WGS) entry which is preliminary data.</text>
</comment>
<sequence length="374" mass="42105">MENHNNQLVMKLTRNLYEPGKNLVFSPFSLSTAMAMVLAGADSHTRTELTQFLFGTKVTNNEDGKLMLDNFCKDLQVFIEANQSVLNNANMLYSHKNFPMKDAYVELLIKKFMAVAKQLDFNDAKNALAEINGAVKKATKDMIPTLLDQIDPETRAILINAIHFKGLWKHPFDKEATFDGDFHKSDETIIKVKMMSQKKKFAYYQCEESGLKACAIPYTTGSISMVIMLPAKGQNIENFLETMQNGNNLSQILNGMHSSLDVQLMMPKFKIESTHHLIPHLARLNVKTMFTDGADFSGISSEKLFVSDVIQKAVIEVNEEGTEAAAATAIMMMRCAMFTEEIHFTVDRPFVYMLVSNDNKHVLFTGVCENPNEI</sequence>
<dbReference type="CDD" id="cd00172">
    <property type="entry name" value="serpin"/>
    <property type="match status" value="1"/>
</dbReference>
<keyword evidence="4" id="KW-0325">Glycoprotein</keyword>
<evidence type="ECO:0000256" key="3">
    <source>
        <dbReference type="ARBA" id="ARBA00022900"/>
    </source>
</evidence>
<dbReference type="InterPro" id="IPR042185">
    <property type="entry name" value="Serpin_sf_2"/>
</dbReference>
<dbReference type="AlphaFoldDB" id="A0A1Y3BLH5"/>
<dbReference type="InterPro" id="IPR000215">
    <property type="entry name" value="Serpin_fam"/>
</dbReference>
<dbReference type="SMART" id="SM00093">
    <property type="entry name" value="SERPIN"/>
    <property type="match status" value="1"/>
</dbReference>
<dbReference type="InterPro" id="IPR042178">
    <property type="entry name" value="Serpin_sf_1"/>
</dbReference>
<evidence type="ECO:0000256" key="1">
    <source>
        <dbReference type="ARBA" id="ARBA00009500"/>
    </source>
</evidence>
<dbReference type="EMBL" id="MUJZ01011596">
    <property type="protein sequence ID" value="OTF81819.1"/>
    <property type="molecule type" value="Genomic_DNA"/>
</dbReference>
<dbReference type="Gene3D" id="2.30.39.10">
    <property type="entry name" value="Alpha-1-antitrypsin, domain 1"/>
    <property type="match status" value="1"/>
</dbReference>
<dbReference type="Proteomes" id="UP000194236">
    <property type="component" value="Unassembled WGS sequence"/>
</dbReference>
<evidence type="ECO:0000259" key="6">
    <source>
        <dbReference type="SMART" id="SM00093"/>
    </source>
</evidence>
<organism evidence="7 8">
    <name type="scientific">Euroglyphus maynei</name>
    <name type="common">Mayne's house dust mite</name>
    <dbReference type="NCBI Taxonomy" id="6958"/>
    <lineage>
        <taxon>Eukaryota</taxon>
        <taxon>Metazoa</taxon>
        <taxon>Ecdysozoa</taxon>
        <taxon>Arthropoda</taxon>
        <taxon>Chelicerata</taxon>
        <taxon>Arachnida</taxon>
        <taxon>Acari</taxon>
        <taxon>Acariformes</taxon>
        <taxon>Sarcoptiformes</taxon>
        <taxon>Astigmata</taxon>
        <taxon>Psoroptidia</taxon>
        <taxon>Analgoidea</taxon>
        <taxon>Pyroglyphidae</taxon>
        <taxon>Pyroglyphinae</taxon>
        <taxon>Euroglyphus</taxon>
    </lineage>
</organism>
<keyword evidence="8" id="KW-1185">Reference proteome</keyword>
<evidence type="ECO:0000256" key="4">
    <source>
        <dbReference type="ARBA" id="ARBA00023180"/>
    </source>
</evidence>
<dbReference type="Gene3D" id="3.30.497.10">
    <property type="entry name" value="Antithrombin, subunit I, domain 2"/>
    <property type="match status" value="1"/>
</dbReference>
<proteinExistence type="inferred from homology"/>
<reference evidence="7 8" key="1">
    <citation type="submission" date="2017-03" db="EMBL/GenBank/DDBJ databases">
        <title>Genome Survey of Euroglyphus maynei.</title>
        <authorList>
            <person name="Arlian L.G."/>
            <person name="Morgan M.S."/>
            <person name="Rider S.D."/>
        </authorList>
    </citation>
    <scope>NUCLEOTIDE SEQUENCE [LARGE SCALE GENOMIC DNA]</scope>
    <source>
        <strain evidence="7">Arlian Lab</strain>
        <tissue evidence="7">Whole body</tissue>
    </source>
</reference>
<keyword evidence="3" id="KW-0722">Serine protease inhibitor</keyword>
<protein>
    <submittedName>
        <fullName evidence="7">Group 27 mite allergen-like protein (Serpin-like)</fullName>
    </submittedName>
</protein>
<accession>A0A1Y3BLH5</accession>
<dbReference type="Pfam" id="PF00079">
    <property type="entry name" value="Serpin"/>
    <property type="match status" value="1"/>
</dbReference>
<feature type="domain" description="Serpin" evidence="6">
    <location>
        <begin position="10"/>
        <end position="371"/>
    </location>
</feature>
<dbReference type="InterPro" id="IPR023795">
    <property type="entry name" value="Serpin_CS"/>
</dbReference>
<dbReference type="InterPro" id="IPR036186">
    <property type="entry name" value="Serpin_sf"/>
</dbReference>
<dbReference type="PROSITE" id="PS00284">
    <property type="entry name" value="SERPIN"/>
    <property type="match status" value="1"/>
</dbReference>
<dbReference type="PANTHER" id="PTHR11461:SF211">
    <property type="entry name" value="GH10112P-RELATED"/>
    <property type="match status" value="1"/>
</dbReference>
<dbReference type="PANTHER" id="PTHR11461">
    <property type="entry name" value="SERINE PROTEASE INHIBITOR, SERPIN"/>
    <property type="match status" value="1"/>
</dbReference>
<keyword evidence="2" id="KW-0646">Protease inhibitor</keyword>
<dbReference type="InterPro" id="IPR023796">
    <property type="entry name" value="Serpin_dom"/>
</dbReference>
<dbReference type="GO" id="GO:0005615">
    <property type="term" value="C:extracellular space"/>
    <property type="evidence" value="ECO:0007669"/>
    <property type="project" value="InterPro"/>
</dbReference>
<gene>
    <name evidence="7" type="ORF">BLA29_000753</name>
</gene>
<dbReference type="GO" id="GO:0004867">
    <property type="term" value="F:serine-type endopeptidase inhibitor activity"/>
    <property type="evidence" value="ECO:0007669"/>
    <property type="project" value="UniProtKB-KW"/>
</dbReference>
<evidence type="ECO:0000256" key="2">
    <source>
        <dbReference type="ARBA" id="ARBA00022690"/>
    </source>
</evidence>
<dbReference type="SUPFAM" id="SSF56574">
    <property type="entry name" value="Serpins"/>
    <property type="match status" value="1"/>
</dbReference>